<dbReference type="EC" id="5.3.2.1" evidence="8"/>
<dbReference type="AlphaFoldDB" id="A0A1T4VVX1"/>
<dbReference type="InterPro" id="IPR001398">
    <property type="entry name" value="Macrophage_inhib_fac"/>
</dbReference>
<evidence type="ECO:0000256" key="2">
    <source>
        <dbReference type="ARBA" id="ARBA00022514"/>
    </source>
</evidence>
<dbReference type="GO" id="GO:0004167">
    <property type="term" value="F:dopachrome isomerase activity"/>
    <property type="evidence" value="ECO:0007669"/>
    <property type="project" value="UniProtKB-EC"/>
</dbReference>
<evidence type="ECO:0000256" key="10">
    <source>
        <dbReference type="ARBA" id="ARBA00041912"/>
    </source>
</evidence>
<evidence type="ECO:0000256" key="11">
    <source>
        <dbReference type="ARBA" id="ARBA00042730"/>
    </source>
</evidence>
<evidence type="ECO:0000256" key="6">
    <source>
        <dbReference type="ARBA" id="ARBA00036823"/>
    </source>
</evidence>
<reference evidence="12 13" key="1">
    <citation type="submission" date="2017-02" db="EMBL/GenBank/DDBJ databases">
        <authorList>
            <person name="Peterson S.W."/>
        </authorList>
    </citation>
    <scope>NUCLEOTIDE SEQUENCE [LARGE SCALE GENOMIC DNA]</scope>
    <source>
        <strain evidence="12 13">ATCC 35992</strain>
    </source>
</reference>
<dbReference type="PANTHER" id="PTHR11954:SF6">
    <property type="entry name" value="MACROPHAGE MIGRATION INHIBITORY FACTOR"/>
    <property type="match status" value="1"/>
</dbReference>
<keyword evidence="2" id="KW-0202">Cytokine</keyword>
<keyword evidence="3" id="KW-0964">Secreted</keyword>
<evidence type="ECO:0000256" key="9">
    <source>
        <dbReference type="ARBA" id="ARBA00041631"/>
    </source>
</evidence>
<dbReference type="EMBL" id="FUXZ01000010">
    <property type="protein sequence ID" value="SKA69106.1"/>
    <property type="molecule type" value="Genomic_DNA"/>
</dbReference>
<evidence type="ECO:0000256" key="1">
    <source>
        <dbReference type="ARBA" id="ARBA00004613"/>
    </source>
</evidence>
<dbReference type="Pfam" id="PF01187">
    <property type="entry name" value="MIF"/>
    <property type="match status" value="1"/>
</dbReference>
<dbReference type="GO" id="GO:0005125">
    <property type="term" value="F:cytokine activity"/>
    <property type="evidence" value="ECO:0007669"/>
    <property type="project" value="UniProtKB-KW"/>
</dbReference>
<keyword evidence="4" id="KW-0413">Isomerase</keyword>
<sequence length="112" mass="12376">MPFIDVKTNVAVSDDKKENIKSALGQAISLLPGKSENWLMVGINDNYDLWFKGDKSPAAMVEVKTYGVNAQGSENLTVEICNLLNNELGIATGRIYVSYFGTPNWGWDGRNF</sequence>
<dbReference type="GO" id="GO:0005615">
    <property type="term" value="C:extracellular space"/>
    <property type="evidence" value="ECO:0007669"/>
    <property type="project" value="UniProtKB-KW"/>
</dbReference>
<organism evidence="12 13">
    <name type="scientific">Eubacterium uniforme</name>
    <dbReference type="NCBI Taxonomy" id="39495"/>
    <lineage>
        <taxon>Bacteria</taxon>
        <taxon>Bacillati</taxon>
        <taxon>Bacillota</taxon>
        <taxon>Clostridia</taxon>
        <taxon>Eubacteriales</taxon>
        <taxon>Eubacteriaceae</taxon>
        <taxon>Eubacterium</taxon>
    </lineage>
</organism>
<dbReference type="OrthoDB" id="5769863at2"/>
<comment type="subcellular location">
    <subcellularLocation>
        <location evidence="1">Secreted</location>
    </subcellularLocation>
</comment>
<dbReference type="STRING" id="39495.SAMN02745111_01782"/>
<evidence type="ECO:0000313" key="13">
    <source>
        <dbReference type="Proteomes" id="UP000190814"/>
    </source>
</evidence>
<dbReference type="GO" id="GO:0050178">
    <property type="term" value="F:phenylpyruvate tautomerase activity"/>
    <property type="evidence" value="ECO:0007669"/>
    <property type="project" value="UniProtKB-EC"/>
</dbReference>
<comment type="catalytic activity">
    <reaction evidence="5">
        <text>3-phenylpyruvate = enol-phenylpyruvate</text>
        <dbReference type="Rhea" id="RHEA:17097"/>
        <dbReference type="ChEBI" id="CHEBI:16815"/>
        <dbReference type="ChEBI" id="CHEBI:18005"/>
        <dbReference type="EC" id="5.3.2.1"/>
    </reaction>
</comment>
<gene>
    <name evidence="12" type="ORF">SAMN02745111_01782</name>
</gene>
<evidence type="ECO:0000313" key="12">
    <source>
        <dbReference type="EMBL" id="SKA69106.1"/>
    </source>
</evidence>
<evidence type="ECO:0000256" key="7">
    <source>
        <dbReference type="ARBA" id="ARBA00038932"/>
    </source>
</evidence>
<protein>
    <recommendedName>
        <fullName evidence="11">L-dopachrome isomerase</fullName>
        <ecNumber evidence="8">5.3.2.1</ecNumber>
        <ecNumber evidence="7">5.3.3.12</ecNumber>
    </recommendedName>
    <alternativeName>
        <fullName evidence="9">L-dopachrome tautomerase</fullName>
    </alternativeName>
    <alternativeName>
        <fullName evidence="10">Phenylpyruvate tautomerase</fullName>
    </alternativeName>
</protein>
<dbReference type="EC" id="5.3.3.12" evidence="7"/>
<evidence type="ECO:0000256" key="4">
    <source>
        <dbReference type="ARBA" id="ARBA00023235"/>
    </source>
</evidence>
<accession>A0A1T4VVX1</accession>
<evidence type="ECO:0000256" key="5">
    <source>
        <dbReference type="ARBA" id="ARBA00036735"/>
    </source>
</evidence>
<proteinExistence type="predicted"/>
<dbReference type="Gene3D" id="3.30.429.10">
    <property type="entry name" value="Macrophage Migration Inhibitory Factor"/>
    <property type="match status" value="1"/>
</dbReference>
<name>A0A1T4VVX1_9FIRM</name>
<keyword evidence="13" id="KW-1185">Reference proteome</keyword>
<comment type="catalytic activity">
    <reaction evidence="6">
        <text>L-dopachrome = 5,6-dihydroxyindole-2-carboxylate</text>
        <dbReference type="Rhea" id="RHEA:13041"/>
        <dbReference type="ChEBI" id="CHEBI:16875"/>
        <dbReference type="ChEBI" id="CHEBI:57509"/>
        <dbReference type="EC" id="5.3.3.12"/>
    </reaction>
</comment>
<evidence type="ECO:0000256" key="3">
    <source>
        <dbReference type="ARBA" id="ARBA00022525"/>
    </source>
</evidence>
<dbReference type="InterPro" id="IPR014347">
    <property type="entry name" value="Tautomerase/MIF_sf"/>
</dbReference>
<dbReference type="SUPFAM" id="SSF55331">
    <property type="entry name" value="Tautomerase/MIF"/>
    <property type="match status" value="1"/>
</dbReference>
<evidence type="ECO:0000256" key="8">
    <source>
        <dbReference type="ARBA" id="ARBA00039086"/>
    </source>
</evidence>
<dbReference type="Proteomes" id="UP000190814">
    <property type="component" value="Unassembled WGS sequence"/>
</dbReference>
<dbReference type="PANTHER" id="PTHR11954">
    <property type="entry name" value="D-DOPACHROME DECARBOXYLASE"/>
    <property type="match status" value="1"/>
</dbReference>
<dbReference type="RefSeq" id="WP_078766630.1">
    <property type="nucleotide sequence ID" value="NZ_FUXZ01000010.1"/>
</dbReference>